<name>A0ACC6T4U2_9HYPH</name>
<organism evidence="1 2">
    <name type="scientific">Mesorhizobium australicum</name>
    <dbReference type="NCBI Taxonomy" id="536018"/>
    <lineage>
        <taxon>Bacteria</taxon>
        <taxon>Pseudomonadati</taxon>
        <taxon>Pseudomonadota</taxon>
        <taxon>Alphaproteobacteria</taxon>
        <taxon>Hyphomicrobiales</taxon>
        <taxon>Phyllobacteriaceae</taxon>
        <taxon>Mesorhizobium</taxon>
    </lineage>
</organism>
<gene>
    <name evidence="1" type="ORF">NKI81_23620</name>
</gene>
<comment type="caution">
    <text evidence="1">The sequence shown here is derived from an EMBL/GenBank/DDBJ whole genome shotgun (WGS) entry which is preliminary data.</text>
</comment>
<sequence>MITATGFGTQKLWIGEMKASSPGVSLLSVSAAHDDEPASAKLFVTRNSLETISNQIDAYSAFEERRSNVSSTKKPARFQLFESTSEFKPASLEDIWSGPIDDMPKRKSESVETWIRSDRAAYFYRVAERLGISIIGNPTKFTDSIVVDMTLNAVQMQALLDCTGAVIEFRPSSDFVHDYRRVDGDARNAISNAVAQRIVPAPAGAPRTVILDSGVYAANPLLRASISRANLKTVDVDWGTDDNSGHGTAMAGVALFPNLEAAATSRAPIILTTALESVKVFRPLSSTNLIVPRDAIQEAVKLVERDSGVERVFSLSATIPGEDESGRQSATSAAVDQLAWNDGVRSRLFCVAAGNVPVSRETPYQVVHYGGRNADFPVQSPGQAVNALSVGAYTDKDISVGTPVAPKGDLCPVSRTSQKWDNKYRTSNKPDVVFEGGNHIFDPGKKTSRGSADTRVLTTGRAAGQELDLTGETSAATAGIAGLATRVLSRYPQMRSESVRGLIVNGASWTPAMQRQAEGGSEDRKRVLDTFGWGVPDERHIQESDSNSLTLVIEDEITPFETRDGRCGLKEMKYFDLPWPKRELGRIGNAEVRLACTLSYFIEPDPLADKRARKDRYASHRLRFRFNQPDDTATTAQSRLNQLVDLDDDETEVPNLDDGRWFMDWRRSDIGTVHNNIWTGPAHELAVRGGVCVYPVKGWWADRSSPECRRSTPFSLVISLRTAHADVDLYTEAMANVPAHAIIVSTNV</sequence>
<dbReference type="EMBL" id="JAMYRI010000016">
    <property type="protein sequence ID" value="MER9286912.1"/>
    <property type="molecule type" value="Genomic_DNA"/>
</dbReference>
<accession>A0ACC6T4U2</accession>
<evidence type="ECO:0000313" key="2">
    <source>
        <dbReference type="Proteomes" id="UP001480082"/>
    </source>
</evidence>
<proteinExistence type="predicted"/>
<evidence type="ECO:0000313" key="1">
    <source>
        <dbReference type="EMBL" id="MER9286912.1"/>
    </source>
</evidence>
<dbReference type="Proteomes" id="UP001480082">
    <property type="component" value="Unassembled WGS sequence"/>
</dbReference>
<keyword evidence="2" id="KW-1185">Reference proteome</keyword>
<reference evidence="1 2" key="1">
    <citation type="journal article" date="2024" name="Proc. Natl. Acad. Sci. U.S.A.">
        <title>The evolutionary genomics of adaptation to stress in wild rhizobium bacteria.</title>
        <authorList>
            <person name="Kehlet-Delgado H."/>
            <person name="Montoya A.P."/>
            <person name="Jensen K.T."/>
            <person name="Wendlandt C.E."/>
            <person name="Dexheimer C."/>
            <person name="Roberts M."/>
            <person name="Torres Martinez L."/>
            <person name="Friesen M.L."/>
            <person name="Griffitts J.S."/>
            <person name="Porter S.S."/>
        </authorList>
    </citation>
    <scope>NUCLEOTIDE SEQUENCE [LARGE SCALE GENOMIC DNA]</scope>
    <source>
        <strain evidence="1 2">M0468</strain>
    </source>
</reference>
<protein>
    <submittedName>
        <fullName evidence="1">S8 family peptidase</fullName>
    </submittedName>
</protein>